<comment type="caution">
    <text evidence="1">The sequence shown here is derived from an EMBL/GenBank/DDBJ whole genome shotgun (WGS) entry which is preliminary data.</text>
</comment>
<gene>
    <name evidence="1" type="ORF">GCM10023196_017010</name>
</gene>
<keyword evidence="2" id="KW-1185">Reference proteome</keyword>
<dbReference type="EMBL" id="BAABHK010000002">
    <property type="protein sequence ID" value="GAA4622917.1"/>
    <property type="molecule type" value="Genomic_DNA"/>
</dbReference>
<dbReference type="Proteomes" id="UP001501442">
    <property type="component" value="Unassembled WGS sequence"/>
</dbReference>
<evidence type="ECO:0000313" key="2">
    <source>
        <dbReference type="Proteomes" id="UP001501442"/>
    </source>
</evidence>
<reference evidence="2" key="1">
    <citation type="journal article" date="2019" name="Int. J. Syst. Evol. Microbiol.">
        <title>The Global Catalogue of Microorganisms (GCM) 10K type strain sequencing project: providing services to taxonomists for standard genome sequencing and annotation.</title>
        <authorList>
            <consortium name="The Broad Institute Genomics Platform"/>
            <consortium name="The Broad Institute Genome Sequencing Center for Infectious Disease"/>
            <person name="Wu L."/>
            <person name="Ma J."/>
        </authorList>
    </citation>
    <scope>NUCLEOTIDE SEQUENCE [LARGE SCALE GENOMIC DNA]</scope>
    <source>
        <strain evidence="2">JCM 17939</strain>
    </source>
</reference>
<protein>
    <submittedName>
        <fullName evidence="1">Uncharacterized protein</fullName>
    </submittedName>
</protein>
<proteinExistence type="predicted"/>
<name>A0ABP8U3F1_9ACTN</name>
<evidence type="ECO:0000313" key="1">
    <source>
        <dbReference type="EMBL" id="GAA4622917.1"/>
    </source>
</evidence>
<accession>A0ABP8U3F1</accession>
<sequence>MASRNPWYSSAVISGGVRTIASNARFVWTWTNTASSDDVGGAAWDVGTTPPGRLARMLAPTA</sequence>
<organism evidence="1 2">
    <name type="scientific">Actinoallomurus vinaceus</name>
    <dbReference type="NCBI Taxonomy" id="1080074"/>
    <lineage>
        <taxon>Bacteria</taxon>
        <taxon>Bacillati</taxon>
        <taxon>Actinomycetota</taxon>
        <taxon>Actinomycetes</taxon>
        <taxon>Streptosporangiales</taxon>
        <taxon>Thermomonosporaceae</taxon>
        <taxon>Actinoallomurus</taxon>
    </lineage>
</organism>